<reference evidence="1" key="1">
    <citation type="submission" date="2020-03" db="EMBL/GenBank/DDBJ databases">
        <title>The deep terrestrial virosphere.</title>
        <authorList>
            <person name="Holmfeldt K."/>
            <person name="Nilsson E."/>
            <person name="Simone D."/>
            <person name="Lopez-Fernandez M."/>
            <person name="Wu X."/>
            <person name="de Brujin I."/>
            <person name="Lundin D."/>
            <person name="Andersson A."/>
            <person name="Bertilsson S."/>
            <person name="Dopson M."/>
        </authorList>
    </citation>
    <scope>NUCLEOTIDE SEQUENCE</scope>
    <source>
        <strain evidence="1">TM448A04392</strain>
    </source>
</reference>
<proteinExistence type="predicted"/>
<dbReference type="AlphaFoldDB" id="A0A6H2A320"/>
<dbReference type="EMBL" id="MT144478">
    <property type="protein sequence ID" value="QJA54112.1"/>
    <property type="molecule type" value="Genomic_DNA"/>
</dbReference>
<accession>A0A6H2A320</accession>
<sequence>MDMSQLRGICQEQINLIGDNANVTLKQTGRWGKTNYRKLLGVKGEIVQDNFGDGLVVMYPAKELLEKILQCPAQPRTILKEGL</sequence>
<protein>
    <submittedName>
        <fullName evidence="1">Uncharacterized protein</fullName>
    </submittedName>
</protein>
<evidence type="ECO:0000313" key="1">
    <source>
        <dbReference type="EMBL" id="QJA54112.1"/>
    </source>
</evidence>
<organism evidence="1">
    <name type="scientific">viral metagenome</name>
    <dbReference type="NCBI Taxonomy" id="1070528"/>
    <lineage>
        <taxon>unclassified sequences</taxon>
        <taxon>metagenomes</taxon>
        <taxon>organismal metagenomes</taxon>
    </lineage>
</organism>
<name>A0A6H2A320_9ZZZZ</name>
<gene>
    <name evidence="1" type="ORF">TM448A04392_0005</name>
</gene>